<dbReference type="EMBL" id="JAAHCF010000675">
    <property type="protein sequence ID" value="KAK8142439.1"/>
    <property type="molecule type" value="Genomic_DNA"/>
</dbReference>
<accession>A0AAW0RJS6</accession>
<protein>
    <submittedName>
        <fullName evidence="2">Uncharacterized protein</fullName>
    </submittedName>
</protein>
<keyword evidence="3" id="KW-1185">Reference proteome</keyword>
<reference evidence="2 3" key="1">
    <citation type="submission" date="2020-02" db="EMBL/GenBank/DDBJ databases">
        <title>Comparative genomics of the hypocrealean fungal genus Beauvera.</title>
        <authorList>
            <person name="Showalter D.N."/>
            <person name="Bushley K.E."/>
            <person name="Rehner S.A."/>
        </authorList>
    </citation>
    <scope>NUCLEOTIDE SEQUENCE [LARGE SCALE GENOMIC DNA]</scope>
    <source>
        <strain evidence="2 3">ARSEF4384</strain>
    </source>
</reference>
<evidence type="ECO:0000313" key="2">
    <source>
        <dbReference type="EMBL" id="KAK8142439.1"/>
    </source>
</evidence>
<evidence type="ECO:0000313" key="3">
    <source>
        <dbReference type="Proteomes" id="UP001397290"/>
    </source>
</evidence>
<dbReference type="Proteomes" id="UP001397290">
    <property type="component" value="Unassembled WGS sequence"/>
</dbReference>
<evidence type="ECO:0000256" key="1">
    <source>
        <dbReference type="SAM" id="MobiDB-lite"/>
    </source>
</evidence>
<gene>
    <name evidence="2" type="ORF">G3M48_008771</name>
</gene>
<organism evidence="2 3">
    <name type="scientific">Beauveria asiatica</name>
    <dbReference type="NCBI Taxonomy" id="1069075"/>
    <lineage>
        <taxon>Eukaryota</taxon>
        <taxon>Fungi</taxon>
        <taxon>Dikarya</taxon>
        <taxon>Ascomycota</taxon>
        <taxon>Pezizomycotina</taxon>
        <taxon>Sordariomycetes</taxon>
        <taxon>Hypocreomycetidae</taxon>
        <taxon>Hypocreales</taxon>
        <taxon>Cordycipitaceae</taxon>
        <taxon>Beauveria</taxon>
    </lineage>
</organism>
<proteinExistence type="predicted"/>
<sequence>MSYIQRNWDSPAVAVRNSRKWVTRALKEKEDHCRESSSAETVGSASSTAREAAEEGELKWLWKRRDAEVQHDIPRTKNSRDLPAAACITPSSSPFEDNYCYDTWEEDSPYLSSV</sequence>
<feature type="compositionally biased region" description="Low complexity" evidence="1">
    <location>
        <begin position="38"/>
        <end position="50"/>
    </location>
</feature>
<name>A0AAW0RJS6_9HYPO</name>
<feature type="region of interest" description="Disordered" evidence="1">
    <location>
        <begin position="32"/>
        <end position="51"/>
    </location>
</feature>
<dbReference type="AlphaFoldDB" id="A0AAW0RJS6"/>
<comment type="caution">
    <text evidence="2">The sequence shown here is derived from an EMBL/GenBank/DDBJ whole genome shotgun (WGS) entry which is preliminary data.</text>
</comment>